<keyword evidence="5" id="KW-0934">Plastid</keyword>
<comment type="subcellular location">
    <subcellularLocation>
        <location evidence="1">Plastid</location>
        <location evidence="1">Chloroplast</location>
    </subcellularLocation>
</comment>
<gene>
    <name evidence="8" type="ORF">HPP92_013346</name>
</gene>
<evidence type="ECO:0000256" key="7">
    <source>
        <dbReference type="SAM" id="MobiDB-lite"/>
    </source>
</evidence>
<keyword evidence="6" id="KW-0809">Transit peptide</keyword>
<evidence type="ECO:0000256" key="6">
    <source>
        <dbReference type="ARBA" id="ARBA00022946"/>
    </source>
</evidence>
<organism evidence="8 9">
    <name type="scientific">Vanilla planifolia</name>
    <name type="common">Vanilla</name>
    <dbReference type="NCBI Taxonomy" id="51239"/>
    <lineage>
        <taxon>Eukaryota</taxon>
        <taxon>Viridiplantae</taxon>
        <taxon>Streptophyta</taxon>
        <taxon>Embryophyta</taxon>
        <taxon>Tracheophyta</taxon>
        <taxon>Spermatophyta</taxon>
        <taxon>Magnoliopsida</taxon>
        <taxon>Liliopsida</taxon>
        <taxon>Asparagales</taxon>
        <taxon>Orchidaceae</taxon>
        <taxon>Vanilloideae</taxon>
        <taxon>Vanilleae</taxon>
        <taxon>Vanilla</taxon>
    </lineage>
</organism>
<dbReference type="SUPFAM" id="SSF48613">
    <property type="entry name" value="Heme oxygenase-like"/>
    <property type="match status" value="1"/>
</dbReference>
<dbReference type="GO" id="GO:0004392">
    <property type="term" value="F:heme oxygenase (decyclizing) activity"/>
    <property type="evidence" value="ECO:0007669"/>
    <property type="project" value="InterPro"/>
</dbReference>
<dbReference type="PANTHER" id="PTHR35703">
    <property type="entry name" value="HEME OXYGENASE 1, CHLOROPLASTIC-RELATED"/>
    <property type="match status" value="1"/>
</dbReference>
<dbReference type="Proteomes" id="UP000636800">
    <property type="component" value="Chromosome 6"/>
</dbReference>
<proteinExistence type="inferred from homology"/>
<dbReference type="InterPro" id="IPR016084">
    <property type="entry name" value="Haem_Oase-like_multi-hlx"/>
</dbReference>
<dbReference type="EMBL" id="JADCNL010000006">
    <property type="protein sequence ID" value="KAG0476505.1"/>
    <property type="molecule type" value="Genomic_DNA"/>
</dbReference>
<protein>
    <submittedName>
        <fullName evidence="8">Uncharacterized protein</fullName>
    </submittedName>
</protein>
<dbReference type="InterPro" id="IPR002051">
    <property type="entry name" value="Haem_Oase"/>
</dbReference>
<sequence length="293" mass="33322">MIPCGSVPATLLPSEVLHLPLLKIQPFLKRRLFCNQENGKSHFFSSIPAISSSTSPEGSGREKMRNRVRHRKLNPGEKEGIIEEMRFVTMRLRTASTTTNEVHEVGDSNGTSTWQPTMVGFLSYLVNSKLVFETLETIVEDSTDVSYAYFRRTGLERSVSITKDLEWFQQQGHVIPQPSSHGTAYASHLQRLAEKSAPSFLCHFYNIYFAHIYGGCGIGKQVCEKLLGGRNLEFYKWEGDIQDLLRNVRENINKLAKHWPRSEKNKCLQETAKSFKFSGKIVRLIVLPKLSNN</sequence>
<evidence type="ECO:0000313" key="8">
    <source>
        <dbReference type="EMBL" id="KAG0476505.1"/>
    </source>
</evidence>
<dbReference type="PANTHER" id="PTHR35703:SF1">
    <property type="entry name" value="INACTIVE HEME OXYGENASE 2, CHLOROPLASTIC-RELATED"/>
    <property type="match status" value="1"/>
</dbReference>
<dbReference type="OrthoDB" id="676808at2759"/>
<feature type="region of interest" description="Disordered" evidence="7">
    <location>
        <begin position="46"/>
        <end position="66"/>
    </location>
</feature>
<feature type="compositionally biased region" description="Low complexity" evidence="7">
    <location>
        <begin position="46"/>
        <end position="56"/>
    </location>
</feature>
<keyword evidence="9" id="KW-1185">Reference proteome</keyword>
<dbReference type="CDD" id="cd19165">
    <property type="entry name" value="HemeO"/>
    <property type="match status" value="1"/>
</dbReference>
<evidence type="ECO:0000256" key="2">
    <source>
        <dbReference type="ARBA" id="ARBA00006134"/>
    </source>
</evidence>
<comment type="similarity">
    <text evidence="2">Belongs to the heme oxygenase family.</text>
</comment>
<name>A0A835QUG5_VANPL</name>
<dbReference type="GO" id="GO:0010024">
    <property type="term" value="P:phytochromobilin biosynthetic process"/>
    <property type="evidence" value="ECO:0007669"/>
    <property type="project" value="TreeGrafter"/>
</dbReference>
<reference evidence="8 9" key="1">
    <citation type="journal article" date="2020" name="Nat. Food">
        <title>A phased Vanilla planifolia genome enables genetic improvement of flavour and production.</title>
        <authorList>
            <person name="Hasing T."/>
            <person name="Tang H."/>
            <person name="Brym M."/>
            <person name="Khazi F."/>
            <person name="Huang T."/>
            <person name="Chambers A.H."/>
        </authorList>
    </citation>
    <scope>NUCLEOTIDE SEQUENCE [LARGE SCALE GENOMIC DNA]</scope>
    <source>
        <tissue evidence="8">Leaf</tissue>
    </source>
</reference>
<evidence type="ECO:0000256" key="4">
    <source>
        <dbReference type="ARBA" id="ARBA00022531"/>
    </source>
</evidence>
<accession>A0A835QUG5</accession>
<keyword evidence="3" id="KW-0150">Chloroplast</keyword>
<dbReference type="GO" id="GO:0009507">
    <property type="term" value="C:chloroplast"/>
    <property type="evidence" value="ECO:0007669"/>
    <property type="project" value="UniProtKB-SubCell"/>
</dbReference>
<dbReference type="GO" id="GO:0006788">
    <property type="term" value="P:heme oxidation"/>
    <property type="evidence" value="ECO:0007669"/>
    <property type="project" value="InterPro"/>
</dbReference>
<evidence type="ECO:0000313" key="9">
    <source>
        <dbReference type="Proteomes" id="UP000636800"/>
    </source>
</evidence>
<keyword evidence="4" id="KW-0602">Photosynthesis</keyword>
<dbReference type="Gene3D" id="1.20.910.10">
    <property type="entry name" value="Heme oxygenase-like"/>
    <property type="match status" value="1"/>
</dbReference>
<dbReference type="GO" id="GO:0015979">
    <property type="term" value="P:photosynthesis"/>
    <property type="evidence" value="ECO:0007669"/>
    <property type="project" value="UniProtKB-KW"/>
</dbReference>
<dbReference type="InterPro" id="IPR016951">
    <property type="entry name" value="Haem_Oase_decyc_pln"/>
</dbReference>
<dbReference type="AlphaFoldDB" id="A0A835QUG5"/>
<evidence type="ECO:0000256" key="5">
    <source>
        <dbReference type="ARBA" id="ARBA00022640"/>
    </source>
</evidence>
<comment type="caution">
    <text evidence="8">The sequence shown here is derived from an EMBL/GenBank/DDBJ whole genome shotgun (WGS) entry which is preliminary data.</text>
</comment>
<dbReference type="Pfam" id="PF01126">
    <property type="entry name" value="Heme_oxygenase"/>
    <property type="match status" value="1"/>
</dbReference>
<evidence type="ECO:0000256" key="3">
    <source>
        <dbReference type="ARBA" id="ARBA00022528"/>
    </source>
</evidence>
<dbReference type="InterPro" id="IPR016053">
    <property type="entry name" value="Haem_Oase-like"/>
</dbReference>
<evidence type="ECO:0000256" key="1">
    <source>
        <dbReference type="ARBA" id="ARBA00004229"/>
    </source>
</evidence>